<protein>
    <submittedName>
        <fullName evidence="1">KLTH0F08910p</fullName>
    </submittedName>
</protein>
<dbReference type="GeneID" id="8292797"/>
<organism evidence="1 2">
    <name type="scientific">Lachancea thermotolerans (strain ATCC 56472 / CBS 6340 / NRRL Y-8284)</name>
    <name type="common">Yeast</name>
    <name type="synonym">Kluyveromyces thermotolerans</name>
    <dbReference type="NCBI Taxonomy" id="559295"/>
    <lineage>
        <taxon>Eukaryota</taxon>
        <taxon>Fungi</taxon>
        <taxon>Dikarya</taxon>
        <taxon>Ascomycota</taxon>
        <taxon>Saccharomycotina</taxon>
        <taxon>Saccharomycetes</taxon>
        <taxon>Saccharomycetales</taxon>
        <taxon>Saccharomycetaceae</taxon>
        <taxon>Lachancea</taxon>
    </lineage>
</organism>
<proteinExistence type="predicted"/>
<dbReference type="HOGENOM" id="CLU_138722_0_0_1"/>
<dbReference type="OMA" id="FDCRDVY"/>
<evidence type="ECO:0000313" key="2">
    <source>
        <dbReference type="Proteomes" id="UP000002036"/>
    </source>
</evidence>
<accession>C5DL03</accession>
<dbReference type="FunCoup" id="C5DL03">
    <property type="interactions" value="93"/>
</dbReference>
<dbReference type="KEGG" id="lth:KLTH0F08910g"/>
<name>C5DL03_LACTC</name>
<gene>
    <name evidence="1" type="ordered locus">KLTH0F08910g</name>
</gene>
<dbReference type="EMBL" id="CU928170">
    <property type="protein sequence ID" value="CAR24154.1"/>
    <property type="molecule type" value="Genomic_DNA"/>
</dbReference>
<dbReference type="Proteomes" id="UP000002036">
    <property type="component" value="Chromosome F"/>
</dbReference>
<sequence length="170" mass="19042">MDDELASKDLSAHVVVALEDPSHIHYKDLWLESSTGAEQCVLELFSFGKVKDAGAELRAMLTTAMWQKLQRLTMLTLSCQERVLSYERIRDECALGACGEAEQLVMSLGSLAEFSIDQVKQLVVVQKCRDCRDVYNGERALIVVGSPVASGQEILHDLQRWQRKLGNDML</sequence>
<dbReference type="InParanoid" id="C5DL03"/>
<reference evidence="1 2" key="1">
    <citation type="journal article" date="2009" name="Genome Res.">
        <title>Comparative genomics of protoploid Saccharomycetaceae.</title>
        <authorList>
            <consortium name="The Genolevures Consortium"/>
            <person name="Souciet J.-L."/>
            <person name="Dujon B."/>
            <person name="Gaillardin C."/>
            <person name="Johnston M."/>
            <person name="Baret P.V."/>
            <person name="Cliften P."/>
            <person name="Sherman D.J."/>
            <person name="Weissenbach J."/>
            <person name="Westhof E."/>
            <person name="Wincker P."/>
            <person name="Jubin C."/>
            <person name="Poulain J."/>
            <person name="Barbe V."/>
            <person name="Segurens B."/>
            <person name="Artiguenave F."/>
            <person name="Anthouard V."/>
            <person name="Vacherie B."/>
            <person name="Val M.-E."/>
            <person name="Fulton R.S."/>
            <person name="Minx P."/>
            <person name="Wilson R."/>
            <person name="Durrens P."/>
            <person name="Jean G."/>
            <person name="Marck C."/>
            <person name="Martin T."/>
            <person name="Nikolski M."/>
            <person name="Rolland T."/>
            <person name="Seret M.-L."/>
            <person name="Casaregola S."/>
            <person name="Despons L."/>
            <person name="Fairhead C."/>
            <person name="Fischer G."/>
            <person name="Lafontaine I."/>
            <person name="Leh V."/>
            <person name="Lemaire M."/>
            <person name="de Montigny J."/>
            <person name="Neuveglise C."/>
            <person name="Thierry A."/>
            <person name="Blanc-Lenfle I."/>
            <person name="Bleykasten C."/>
            <person name="Diffels J."/>
            <person name="Fritsch E."/>
            <person name="Frangeul L."/>
            <person name="Goeffon A."/>
            <person name="Jauniaux N."/>
            <person name="Kachouri-Lafond R."/>
            <person name="Payen C."/>
            <person name="Potier S."/>
            <person name="Pribylova L."/>
            <person name="Ozanne C."/>
            <person name="Richard G.-F."/>
            <person name="Sacerdot C."/>
            <person name="Straub M.-L."/>
            <person name="Talla E."/>
        </authorList>
    </citation>
    <scope>NUCLEOTIDE SEQUENCE [LARGE SCALE GENOMIC DNA]</scope>
    <source>
        <strain evidence="2">ATCC 56472 / CBS 6340 / NRRL Y-8284</strain>
    </source>
</reference>
<keyword evidence="2" id="KW-1185">Reference proteome</keyword>
<dbReference type="OrthoDB" id="10265275at2759"/>
<evidence type="ECO:0000313" key="1">
    <source>
        <dbReference type="EMBL" id="CAR24154.1"/>
    </source>
</evidence>
<dbReference type="RefSeq" id="XP_002554591.1">
    <property type="nucleotide sequence ID" value="XM_002554545.1"/>
</dbReference>
<dbReference type="STRING" id="559295.C5DL03"/>
<dbReference type="eggNOG" id="ENOG502S4AD">
    <property type="taxonomic scope" value="Eukaryota"/>
</dbReference>
<dbReference type="AlphaFoldDB" id="C5DL03"/>